<comment type="caution">
    <text evidence="2">The sequence shown here is derived from an EMBL/GenBank/DDBJ whole genome shotgun (WGS) entry which is preliminary data.</text>
</comment>
<dbReference type="InterPro" id="IPR001845">
    <property type="entry name" value="HTH_ArsR_DNA-bd_dom"/>
</dbReference>
<dbReference type="Proteomes" id="UP000722125">
    <property type="component" value="Unassembled WGS sequence"/>
</dbReference>
<feature type="domain" description="HTH arsR-type" evidence="1">
    <location>
        <begin position="1"/>
        <end position="93"/>
    </location>
</feature>
<name>A0ABS5TUV5_9CELL</name>
<dbReference type="NCBIfam" id="NF033788">
    <property type="entry name" value="HTH_metalloreg"/>
    <property type="match status" value="1"/>
</dbReference>
<dbReference type="InterPro" id="IPR036390">
    <property type="entry name" value="WH_DNA-bd_sf"/>
</dbReference>
<dbReference type="InterPro" id="IPR036388">
    <property type="entry name" value="WH-like_DNA-bd_sf"/>
</dbReference>
<dbReference type="EMBL" id="JAHBOH010000001">
    <property type="protein sequence ID" value="MBT0992918.1"/>
    <property type="molecule type" value="Genomic_DNA"/>
</dbReference>
<accession>A0ABS5TUV5</accession>
<dbReference type="CDD" id="cd00090">
    <property type="entry name" value="HTH_ARSR"/>
    <property type="match status" value="1"/>
</dbReference>
<proteinExistence type="predicted"/>
<gene>
    <name evidence="2" type="ORF">KIN34_01255</name>
</gene>
<sequence>MLNQSGLDKVFHALSDASRRAVVERLVRGPASVGTLAEPLAMSLPAVLQHLAVLQDAGIVTSQKIGRVRTCSLVPGALTDPTAWLAAQRLPAERRLDRLGAHLASDHPTQEQS</sequence>
<dbReference type="Pfam" id="PF12840">
    <property type="entry name" value="HTH_20"/>
    <property type="match status" value="1"/>
</dbReference>
<dbReference type="PRINTS" id="PR00778">
    <property type="entry name" value="HTHARSR"/>
</dbReference>
<dbReference type="PANTHER" id="PTHR38600:SF2">
    <property type="entry name" value="SLL0088 PROTEIN"/>
    <property type="match status" value="1"/>
</dbReference>
<dbReference type="Gene3D" id="1.10.10.10">
    <property type="entry name" value="Winged helix-like DNA-binding domain superfamily/Winged helix DNA-binding domain"/>
    <property type="match status" value="1"/>
</dbReference>
<dbReference type="PROSITE" id="PS50987">
    <property type="entry name" value="HTH_ARSR_2"/>
    <property type="match status" value="1"/>
</dbReference>
<dbReference type="SUPFAM" id="SSF46785">
    <property type="entry name" value="Winged helix' DNA-binding domain"/>
    <property type="match status" value="1"/>
</dbReference>
<organism evidence="2 3">
    <name type="scientific">Cellulomonas fulva</name>
    <dbReference type="NCBI Taxonomy" id="2835530"/>
    <lineage>
        <taxon>Bacteria</taxon>
        <taxon>Bacillati</taxon>
        <taxon>Actinomycetota</taxon>
        <taxon>Actinomycetes</taxon>
        <taxon>Micrococcales</taxon>
        <taxon>Cellulomonadaceae</taxon>
        <taxon>Cellulomonas</taxon>
    </lineage>
</organism>
<dbReference type="PANTHER" id="PTHR38600">
    <property type="entry name" value="TRANSCRIPTIONAL REGULATORY PROTEIN"/>
    <property type="match status" value="1"/>
</dbReference>
<evidence type="ECO:0000313" key="2">
    <source>
        <dbReference type="EMBL" id="MBT0992918.1"/>
    </source>
</evidence>
<reference evidence="2 3" key="1">
    <citation type="submission" date="2021-05" db="EMBL/GenBank/DDBJ databases">
        <title>Description of Cellulomonas sp. DKR-3 sp. nov.</title>
        <authorList>
            <person name="Dahal R.H."/>
            <person name="Chaudhary D.K."/>
        </authorList>
    </citation>
    <scope>NUCLEOTIDE SEQUENCE [LARGE SCALE GENOMIC DNA]</scope>
    <source>
        <strain evidence="2 3">DKR-3</strain>
    </source>
</reference>
<evidence type="ECO:0000313" key="3">
    <source>
        <dbReference type="Proteomes" id="UP000722125"/>
    </source>
</evidence>
<dbReference type="InterPro" id="IPR011991">
    <property type="entry name" value="ArsR-like_HTH"/>
</dbReference>
<keyword evidence="3" id="KW-1185">Reference proteome</keyword>
<dbReference type="SMART" id="SM00418">
    <property type="entry name" value="HTH_ARSR"/>
    <property type="match status" value="1"/>
</dbReference>
<protein>
    <submittedName>
        <fullName evidence="2">ArsR family transcriptional regulator</fullName>
    </submittedName>
</protein>
<dbReference type="RefSeq" id="WP_214345908.1">
    <property type="nucleotide sequence ID" value="NZ_JAHBOH010000001.1"/>
</dbReference>
<evidence type="ECO:0000259" key="1">
    <source>
        <dbReference type="PROSITE" id="PS50987"/>
    </source>
</evidence>